<evidence type="ECO:0000313" key="13">
    <source>
        <dbReference type="Proteomes" id="UP001299596"/>
    </source>
</evidence>
<dbReference type="InterPro" id="IPR048429">
    <property type="entry name" value="MCC_alpha_BT"/>
</dbReference>
<dbReference type="SUPFAM" id="SSF52440">
    <property type="entry name" value="PreATP-grasp domain"/>
    <property type="match status" value="1"/>
</dbReference>
<dbReference type="PANTHER" id="PTHR18866">
    <property type="entry name" value="CARBOXYLASE:PYRUVATE/ACETYL-COA/PROPIONYL-COA CARBOXYLASE"/>
    <property type="match status" value="1"/>
</dbReference>
<keyword evidence="13" id="KW-1185">Reference proteome</keyword>
<dbReference type="InterPro" id="IPR016185">
    <property type="entry name" value="PreATP-grasp_dom_sf"/>
</dbReference>
<dbReference type="InterPro" id="IPR011053">
    <property type="entry name" value="Single_hybrid_motif"/>
</dbReference>
<evidence type="ECO:0000259" key="10">
    <source>
        <dbReference type="PROSITE" id="PS50975"/>
    </source>
</evidence>
<dbReference type="NCBIfam" id="NF006367">
    <property type="entry name" value="PRK08591.1"/>
    <property type="match status" value="1"/>
</dbReference>
<comment type="caution">
    <text evidence="12">The sequence shown here is derived from an EMBL/GenBank/DDBJ whole genome shotgun (WGS) entry which is preliminary data.</text>
</comment>
<keyword evidence="5 8" id="KW-0067">ATP-binding</keyword>
<dbReference type="Pfam" id="PF00364">
    <property type="entry name" value="Biotin_lipoyl"/>
    <property type="match status" value="1"/>
</dbReference>
<dbReference type="EC" id="6.3.4.14" evidence="2"/>
<dbReference type="RefSeq" id="WP_225406884.1">
    <property type="nucleotide sequence ID" value="NZ_JAYJJR010000024.1"/>
</dbReference>
<keyword evidence="3" id="KW-0436">Ligase</keyword>
<dbReference type="InterPro" id="IPR011764">
    <property type="entry name" value="Biotin_carboxylation_dom"/>
</dbReference>
<dbReference type="PANTHER" id="PTHR18866:SF33">
    <property type="entry name" value="METHYLCROTONOYL-COA CARBOXYLASE SUBUNIT ALPHA, MITOCHONDRIAL-RELATED"/>
    <property type="match status" value="1"/>
</dbReference>
<evidence type="ECO:0000256" key="3">
    <source>
        <dbReference type="ARBA" id="ARBA00022598"/>
    </source>
</evidence>
<evidence type="ECO:0000256" key="6">
    <source>
        <dbReference type="ARBA" id="ARBA00023267"/>
    </source>
</evidence>
<dbReference type="InterPro" id="IPR000089">
    <property type="entry name" value="Biotin_lipoyl"/>
</dbReference>
<evidence type="ECO:0000256" key="1">
    <source>
        <dbReference type="ARBA" id="ARBA00001953"/>
    </source>
</evidence>
<feature type="domain" description="Lipoyl-binding" evidence="9">
    <location>
        <begin position="576"/>
        <end position="652"/>
    </location>
</feature>
<dbReference type="SUPFAM" id="SSF56059">
    <property type="entry name" value="Glutathione synthetase ATP-binding domain-like"/>
    <property type="match status" value="1"/>
</dbReference>
<dbReference type="PROSITE" id="PS50975">
    <property type="entry name" value="ATP_GRASP"/>
    <property type="match status" value="1"/>
</dbReference>
<evidence type="ECO:0000259" key="11">
    <source>
        <dbReference type="PROSITE" id="PS50979"/>
    </source>
</evidence>
<reference evidence="12 13" key="1">
    <citation type="submission" date="2023-12" db="EMBL/GenBank/DDBJ databases">
        <title>Description of new species of Mycobacterium terrae complex isolated from sewage at the Sao Paulo Zoological Park Foundation in Brazil.</title>
        <authorList>
            <person name="Romagnoli C.L."/>
            <person name="Conceicao E.C."/>
            <person name="Machado E."/>
            <person name="Barreto L.B.P.F."/>
            <person name="Sharma A."/>
            <person name="Silva N.M."/>
            <person name="Marques L.E."/>
            <person name="Juliana M.A."/>
            <person name="Lourenco M.C.S."/>
            <person name="Digiampietri L.A."/>
            <person name="Suffys P.N."/>
            <person name="Viana-Niero C."/>
        </authorList>
    </citation>
    <scope>NUCLEOTIDE SEQUENCE [LARGE SCALE GENOMIC DNA]</scope>
    <source>
        <strain evidence="12 13">MYC098</strain>
    </source>
</reference>
<name>A0ABU5XS91_9MYCO</name>
<sequence length="661" mass="70216">MFNTVLVANRGEIAVRVIRTLRRMGIRSVAVYSDADAGALHVREADTAVRIGPAAVLDSYLSIPKVLEAAAATGAQAIHPGYGFLSENAGFAAACERAGVVFIGPPARAIEVMGDKISAKNTVTAFEVPVVPGIAKPGLSDDDLVVAAGDIGYPVLIKPSAGGGGKGMHLVEEPAQLRAALATARREAASAFGDDTLFLERFVLRPRHIEVQVLADTQGNVVHLGERECSLQRRHQKVIEEAPSPLLDAATRDRIGTAACNTARSVDYVGAGTVEFIVSADRPDEFFFMEMNTRLQVEHPVTEAITGLDLVEWQVRVAGGEKLSFTQDDITLTGHAVEARVYAEDPARGFLPTGGRVLAVHEPAGPGLRVDSSLQGGTVVGSDYDPMLSKVIAHGADRAQALARLDAALARTAVFGVQTNIEFLRFLLADARVIAGDLDTELLDVRSADFAPLPAPDDVLAAGGLYRQWALARRGRSDLWAAPSGWRIGAAAPVRTDVRTPLRSETVAVWGLPQAARVQVGDGEIRSASVEVDGDQLIVTVAGRQRTFVFAEAGDQLWVSDERGTWQLREAEVVRVHRGGGPRSAEIVSPMPGSVIAVHVESGSPVAEGDPVVVVEAMKMEHTLTAPISGQVELLVAVGDQVTVDQVLARLIPELSEDKQQ</sequence>
<comment type="cofactor">
    <cofactor evidence="1">
        <name>biotin</name>
        <dbReference type="ChEBI" id="CHEBI:57586"/>
    </cofactor>
</comment>
<dbReference type="Gene3D" id="3.30.700.40">
    <property type="match status" value="1"/>
</dbReference>
<evidence type="ECO:0000313" key="12">
    <source>
        <dbReference type="EMBL" id="MEB3023936.1"/>
    </source>
</evidence>
<dbReference type="SMART" id="SM00878">
    <property type="entry name" value="Biotin_carb_C"/>
    <property type="match status" value="1"/>
</dbReference>
<proteinExistence type="predicted"/>
<dbReference type="InterPro" id="IPR001882">
    <property type="entry name" value="Biotin_BS"/>
</dbReference>
<keyword evidence="6" id="KW-0092">Biotin</keyword>
<dbReference type="Pfam" id="PF00289">
    <property type="entry name" value="Biotin_carb_N"/>
    <property type="match status" value="1"/>
</dbReference>
<dbReference type="EMBL" id="JAYJJR010000024">
    <property type="protein sequence ID" value="MEB3023936.1"/>
    <property type="molecule type" value="Genomic_DNA"/>
</dbReference>
<dbReference type="PROSITE" id="PS00867">
    <property type="entry name" value="CPSASE_2"/>
    <property type="match status" value="1"/>
</dbReference>
<dbReference type="InterPro" id="IPR005479">
    <property type="entry name" value="CPAse_ATP-bd"/>
</dbReference>
<gene>
    <name evidence="12" type="ORF">K6T79_23200</name>
</gene>
<evidence type="ECO:0000256" key="2">
    <source>
        <dbReference type="ARBA" id="ARBA00013263"/>
    </source>
</evidence>
<evidence type="ECO:0000256" key="7">
    <source>
        <dbReference type="ARBA" id="ARBA00048501"/>
    </source>
</evidence>
<dbReference type="Gene3D" id="3.30.470.20">
    <property type="entry name" value="ATP-grasp fold, B domain"/>
    <property type="match status" value="1"/>
</dbReference>
<dbReference type="PROSITE" id="PS00866">
    <property type="entry name" value="CPSASE_1"/>
    <property type="match status" value="1"/>
</dbReference>
<dbReference type="InterPro" id="IPR005481">
    <property type="entry name" value="BC-like_N"/>
</dbReference>
<dbReference type="SUPFAM" id="SSF51230">
    <property type="entry name" value="Single hybrid motif"/>
    <property type="match status" value="1"/>
</dbReference>
<dbReference type="InterPro" id="IPR005482">
    <property type="entry name" value="Biotin_COase_C"/>
</dbReference>
<comment type="catalytic activity">
    <reaction evidence="7">
        <text>N(6)-biotinyl-L-lysyl-[protein] + hydrogencarbonate + ATP = N(6)-carboxybiotinyl-L-lysyl-[protein] + ADP + phosphate + H(+)</text>
        <dbReference type="Rhea" id="RHEA:13501"/>
        <dbReference type="Rhea" id="RHEA-COMP:10505"/>
        <dbReference type="Rhea" id="RHEA-COMP:10506"/>
        <dbReference type="ChEBI" id="CHEBI:15378"/>
        <dbReference type="ChEBI" id="CHEBI:17544"/>
        <dbReference type="ChEBI" id="CHEBI:30616"/>
        <dbReference type="ChEBI" id="CHEBI:43474"/>
        <dbReference type="ChEBI" id="CHEBI:83144"/>
        <dbReference type="ChEBI" id="CHEBI:83145"/>
        <dbReference type="ChEBI" id="CHEBI:456216"/>
        <dbReference type="EC" id="6.3.4.14"/>
    </reaction>
    <physiologicalReaction direction="left-to-right" evidence="7">
        <dbReference type="Rhea" id="RHEA:13502"/>
    </physiologicalReaction>
</comment>
<evidence type="ECO:0000259" key="9">
    <source>
        <dbReference type="PROSITE" id="PS50968"/>
    </source>
</evidence>
<evidence type="ECO:0000256" key="8">
    <source>
        <dbReference type="PROSITE-ProRule" id="PRU00409"/>
    </source>
</evidence>
<feature type="domain" description="Biotin carboxylation" evidence="11">
    <location>
        <begin position="1"/>
        <end position="448"/>
    </location>
</feature>
<dbReference type="SUPFAM" id="SSF51246">
    <property type="entry name" value="Rudiment single hybrid motif"/>
    <property type="match status" value="1"/>
</dbReference>
<accession>A0ABU5XS91</accession>
<dbReference type="Pfam" id="PF02785">
    <property type="entry name" value="Biotin_carb_C"/>
    <property type="match status" value="1"/>
</dbReference>
<dbReference type="PROSITE" id="PS50979">
    <property type="entry name" value="BC"/>
    <property type="match status" value="1"/>
</dbReference>
<dbReference type="Proteomes" id="UP001299596">
    <property type="component" value="Unassembled WGS sequence"/>
</dbReference>
<dbReference type="CDD" id="cd06850">
    <property type="entry name" value="biotinyl_domain"/>
    <property type="match status" value="1"/>
</dbReference>
<dbReference type="Gene3D" id="2.40.50.100">
    <property type="match status" value="1"/>
</dbReference>
<organism evidence="12 13">
    <name type="scientific">[Mycobacterium] crassicus</name>
    <dbReference type="NCBI Taxonomy" id="2872309"/>
    <lineage>
        <taxon>Bacteria</taxon>
        <taxon>Bacillati</taxon>
        <taxon>Actinomycetota</taxon>
        <taxon>Actinomycetes</taxon>
        <taxon>Mycobacteriales</taxon>
        <taxon>Mycobacteriaceae</taxon>
        <taxon>Mycolicibacter</taxon>
    </lineage>
</organism>
<evidence type="ECO:0000256" key="5">
    <source>
        <dbReference type="ARBA" id="ARBA00022840"/>
    </source>
</evidence>
<dbReference type="InterPro" id="IPR011761">
    <property type="entry name" value="ATP-grasp"/>
</dbReference>
<dbReference type="Pfam" id="PF02786">
    <property type="entry name" value="CPSase_L_D2"/>
    <property type="match status" value="1"/>
</dbReference>
<dbReference type="PROSITE" id="PS00188">
    <property type="entry name" value="BIOTIN"/>
    <property type="match status" value="1"/>
</dbReference>
<keyword evidence="4 8" id="KW-0547">Nucleotide-binding</keyword>
<evidence type="ECO:0000256" key="4">
    <source>
        <dbReference type="ARBA" id="ARBA00022741"/>
    </source>
</evidence>
<dbReference type="PROSITE" id="PS50968">
    <property type="entry name" value="BIOTINYL_LIPOYL"/>
    <property type="match status" value="1"/>
</dbReference>
<protein>
    <recommendedName>
        <fullName evidence="2">biotin carboxylase</fullName>
        <ecNumber evidence="2">6.3.4.14</ecNumber>
    </recommendedName>
</protein>
<dbReference type="Pfam" id="PF21139">
    <property type="entry name" value="BT_MCC_alpha"/>
    <property type="match status" value="1"/>
</dbReference>
<dbReference type="InterPro" id="IPR050856">
    <property type="entry name" value="Biotin_carboxylase_complex"/>
</dbReference>
<dbReference type="InterPro" id="IPR011054">
    <property type="entry name" value="Rudment_hybrid_motif"/>
</dbReference>
<feature type="domain" description="ATP-grasp" evidence="10">
    <location>
        <begin position="120"/>
        <end position="319"/>
    </location>
</feature>